<feature type="signal peptide" evidence="2">
    <location>
        <begin position="1"/>
        <end position="27"/>
    </location>
</feature>
<feature type="region of interest" description="Disordered" evidence="1">
    <location>
        <begin position="180"/>
        <end position="215"/>
    </location>
</feature>
<feature type="chain" id="PRO_5037617572" description="Excalibur calcium-binding domain-containing protein" evidence="2">
    <location>
        <begin position="28"/>
        <end position="215"/>
    </location>
</feature>
<evidence type="ECO:0000256" key="2">
    <source>
        <dbReference type="SAM" id="SignalP"/>
    </source>
</evidence>
<protein>
    <recommendedName>
        <fullName evidence="5">Excalibur calcium-binding domain-containing protein</fullName>
    </recommendedName>
</protein>
<dbReference type="RefSeq" id="WP_146286063.1">
    <property type="nucleotide sequence ID" value="NZ_BMLP01000001.1"/>
</dbReference>
<evidence type="ECO:0008006" key="5">
    <source>
        <dbReference type="Google" id="ProtNLM"/>
    </source>
</evidence>
<gene>
    <name evidence="3" type="ORF">GCM10010991_01200</name>
</gene>
<proteinExistence type="predicted"/>
<dbReference type="OrthoDB" id="7951357at2"/>
<evidence type="ECO:0000313" key="4">
    <source>
        <dbReference type="Proteomes" id="UP000598196"/>
    </source>
</evidence>
<keyword evidence="2" id="KW-0732">Signal</keyword>
<comment type="caution">
    <text evidence="3">The sequence shown here is derived from an EMBL/GenBank/DDBJ whole genome shotgun (WGS) entry which is preliminary data.</text>
</comment>
<accession>A0A918DAN2</accession>
<dbReference type="AlphaFoldDB" id="A0A918DAN2"/>
<dbReference type="PROSITE" id="PS51257">
    <property type="entry name" value="PROKAR_LIPOPROTEIN"/>
    <property type="match status" value="1"/>
</dbReference>
<organism evidence="3 4">
    <name type="scientific">Gemmobacter aquaticus</name>
    <dbReference type="NCBI Taxonomy" id="490185"/>
    <lineage>
        <taxon>Bacteria</taxon>
        <taxon>Pseudomonadati</taxon>
        <taxon>Pseudomonadota</taxon>
        <taxon>Alphaproteobacteria</taxon>
        <taxon>Rhodobacterales</taxon>
        <taxon>Paracoccaceae</taxon>
        <taxon>Gemmobacter</taxon>
    </lineage>
</organism>
<feature type="compositionally biased region" description="Basic and acidic residues" evidence="1">
    <location>
        <begin position="186"/>
        <end position="195"/>
    </location>
</feature>
<name>A0A918DAN2_9RHOB</name>
<dbReference type="EMBL" id="BMLP01000001">
    <property type="protein sequence ID" value="GGO23641.1"/>
    <property type="molecule type" value="Genomic_DNA"/>
</dbReference>
<evidence type="ECO:0000256" key="1">
    <source>
        <dbReference type="SAM" id="MobiDB-lite"/>
    </source>
</evidence>
<dbReference type="Proteomes" id="UP000598196">
    <property type="component" value="Unassembled WGS sequence"/>
</dbReference>
<evidence type="ECO:0000313" key="3">
    <source>
        <dbReference type="EMBL" id="GGO23641.1"/>
    </source>
</evidence>
<keyword evidence="4" id="KW-1185">Reference proteome</keyword>
<reference evidence="3 4" key="1">
    <citation type="journal article" date="2014" name="Int. J. Syst. Evol. Microbiol.">
        <title>Complete genome sequence of Corynebacterium casei LMG S-19264T (=DSM 44701T), isolated from a smear-ripened cheese.</title>
        <authorList>
            <consortium name="US DOE Joint Genome Institute (JGI-PGF)"/>
            <person name="Walter F."/>
            <person name="Albersmeier A."/>
            <person name="Kalinowski J."/>
            <person name="Ruckert C."/>
        </authorList>
    </citation>
    <scope>NUCLEOTIDE SEQUENCE [LARGE SCALE GENOMIC DNA]</scope>
    <source>
        <strain evidence="3 4">CGMCC 1.7029</strain>
    </source>
</reference>
<sequence length="215" mass="21643">MRRSHLILSILAPLAVAACTPTMPNSAAGVGFQDYGTYQAQRDAALNGGAAIPPTTTPPSGFSPERIGAAIDAASGTSLAPGASLDASGAVIGADSSGIPPTPPTPVAPVPYSATPVAPVTPVDPASLPTRAGSGPNLVQYALTTTNAVGQPTYERSSLQLRDPAKVCQGYSSADQAQSAFLDSGGPEKDRKGLDPDGDGFACGWDPTPFRNAVR</sequence>